<feature type="domain" description="Filamentous haemagglutinin FhaB/tRNA nuclease CdiA-like TPS" evidence="5">
    <location>
        <begin position="68"/>
        <end position="180"/>
    </location>
</feature>
<name>A0A0X8NYR4_ALCXX</name>
<feature type="compositionally biased region" description="Basic and acidic residues" evidence="4">
    <location>
        <begin position="1124"/>
        <end position="1135"/>
    </location>
</feature>
<feature type="compositionally biased region" description="Low complexity" evidence="4">
    <location>
        <begin position="1338"/>
        <end position="1355"/>
    </location>
</feature>
<feature type="compositionally biased region" description="Basic and acidic residues" evidence="4">
    <location>
        <begin position="1188"/>
        <end position="1215"/>
    </location>
</feature>
<evidence type="ECO:0000259" key="5">
    <source>
        <dbReference type="SMART" id="SM00912"/>
    </source>
</evidence>
<keyword evidence="3" id="KW-0732">Signal</keyword>
<evidence type="ECO:0000256" key="4">
    <source>
        <dbReference type="SAM" id="MobiDB-lite"/>
    </source>
</evidence>
<dbReference type="InterPro" id="IPR050909">
    <property type="entry name" value="Bact_Autotransporter_VF"/>
</dbReference>
<feature type="compositionally biased region" description="Basic and acidic residues" evidence="4">
    <location>
        <begin position="1146"/>
        <end position="1159"/>
    </location>
</feature>
<dbReference type="Gene3D" id="2.160.20.10">
    <property type="entry name" value="Single-stranded right-handed beta-helix, Pectin lyase-like"/>
    <property type="match status" value="1"/>
</dbReference>
<comment type="subcellular location">
    <subcellularLocation>
        <location evidence="1">Secreted</location>
    </subcellularLocation>
</comment>
<dbReference type="PANTHER" id="PTHR12338:SF8">
    <property type="entry name" value="HEME_HEMOPEXIN-BINDING PROTEIN"/>
    <property type="match status" value="1"/>
</dbReference>
<dbReference type="InterPro" id="IPR024973">
    <property type="entry name" value="ESPR"/>
</dbReference>
<feature type="compositionally biased region" description="Basic and acidic residues" evidence="4">
    <location>
        <begin position="954"/>
        <end position="967"/>
    </location>
</feature>
<gene>
    <name evidence="6" type="ORF">AL504_12370</name>
</gene>
<evidence type="ECO:0000256" key="1">
    <source>
        <dbReference type="ARBA" id="ARBA00004613"/>
    </source>
</evidence>
<dbReference type="InterPro" id="IPR011050">
    <property type="entry name" value="Pectin_lyase_fold/virulence"/>
</dbReference>
<accession>A0A0X8NYR4</accession>
<evidence type="ECO:0000256" key="3">
    <source>
        <dbReference type="ARBA" id="ARBA00022729"/>
    </source>
</evidence>
<organism evidence="6 7">
    <name type="scientific">Alcaligenes xylosoxydans xylosoxydans</name>
    <name type="common">Achromobacter xylosoxidans</name>
    <dbReference type="NCBI Taxonomy" id="85698"/>
    <lineage>
        <taxon>Bacteria</taxon>
        <taxon>Pseudomonadati</taxon>
        <taxon>Pseudomonadota</taxon>
        <taxon>Betaproteobacteria</taxon>
        <taxon>Burkholderiales</taxon>
        <taxon>Alcaligenaceae</taxon>
        <taxon>Achromobacter</taxon>
    </lineage>
</organism>
<dbReference type="NCBIfam" id="TIGR01901">
    <property type="entry name" value="adhes_NPXG"/>
    <property type="match status" value="1"/>
</dbReference>
<dbReference type="SUPFAM" id="SSF51126">
    <property type="entry name" value="Pectin lyase-like"/>
    <property type="match status" value="1"/>
</dbReference>
<dbReference type="Proteomes" id="UP000060602">
    <property type="component" value="Chromosome"/>
</dbReference>
<reference evidence="7" key="1">
    <citation type="submission" date="2015-12" db="EMBL/GenBank/DDBJ databases">
        <title>FDA dAtabase for Regulatory Grade micrObial Sequences (FDA-ARGOS): Supporting development and validation of Infectious Disease Dx tests.</title>
        <authorList>
            <person name="Case J."/>
            <person name="Tallon L."/>
            <person name="Sadzewicz L."/>
            <person name="Sengamalay N."/>
            <person name="Ott S."/>
            <person name="Godinez A."/>
            <person name="Nagaraj S."/>
            <person name="Nadendla S."/>
            <person name="Sichtig H."/>
        </authorList>
    </citation>
    <scope>NUCLEOTIDE SEQUENCE [LARGE SCALE GENOMIC DNA]</scope>
    <source>
        <strain evidence="7">FDAARGOS_147</strain>
    </source>
</reference>
<evidence type="ECO:0000313" key="6">
    <source>
        <dbReference type="EMBL" id="AMG36749.1"/>
    </source>
</evidence>
<feature type="compositionally biased region" description="Basic and acidic residues" evidence="4">
    <location>
        <begin position="1082"/>
        <end position="1095"/>
    </location>
</feature>
<sequence>MNKIYRLKFDRRRNQLVAVSELTTGAGKQKSTGRSASRAGSGGASVLSLRPLLAALALVTLPGLALANPDLPVGGQIVAGQGGISTSGNQMTIQQQTQNLVTHWQSFDVGAQNTVRFVQPDSNAVALNRVMGASGSQILGSLQANGKVIILNPNGVLFGKDAQVNVAGLLASTKNLSTTDFMAGRYDLSGGSADAQVVNQGNLVAAPGGYIVLAGGQVKNSGTIATPAGKTVLAAADKVSLQLDNSGLVSVSVSGSVVNALVENTGLIAAPDGQVFLTARGRDMLLNTVVNNSGTVEAQGLESRGGEIVLDGGDSGVVSQSGRLLADSAAGQGGKVTLEGRNIHLAAAGKTSATGKTGGGQVYVGGGWQGKDGKIRNASKVVMDKAATIDVSATQRGNGGTAVLWSEDYTNFQGNILARGGAGAGNGGQVETSSRGNLQAFGDVDASAPAGLGGNWLLDPLDVAIVSDAVNLGATATDDAVAGKVFSPSTAGAQVSAAKISEQLSAGTSVTVDTHGAGDQPGTITVKLDAKIKKTAGGDATLTLKADKGISFENRGWTNPASPDLAMVSTAGKLNVNLLTGNGGQDGTITIGNYVHFNLNGGDFHAGPANASSGKTSLVFSNNGTITAGNITLDTLGGTGGSFYSLVAAGDLKVNGPLSLKAGFNLSSNLSAGRSLEIIAPSGDIRFSFMPPGTGKEEYGSIAIEGKDGVNLQANSGHLAMSVADRAKHGITISSSAGAVNLGGKVQDGTNGLQLGSVDITSAGSTKLDGLTHFGKAALLSDVTLKAGGNIDITGIAKNLSTDMVGGAGSSGVTLTNSRLTSGGNVTLTGLSGSDPANENPGNALTIAGSTITADAAAGKILLTGTTRSIIGVRMTDSTLSAASLEVNGIATDKGMGFSLENNTLKGGLADPKNVVLSAAGSAEGVTNLPAVETPVKPVEKEPATPSETPVDPSSDKETTTPSDKPEGTPPAKDPDPSSETPVESLPVKDPAAPSTKPEDTSSGKDPATPSEKPADPSSDKETTTPSDKPEVTPPAKDPDPSSETPVESLPVKDPAAPSEKPEDASSSKDPVTPSETPADPSSDKETTTPSEKPEVTPPAKDPDPSSETPVESLPVKDPAAPSEKPEDASSDKEPATPSETPVDSSSDKETTTPSDKPEVTPPAKDPDASSETPVESLPVKDPAAPSEKPEDASPDKEPATPSEKPADPSSDKETTTPSDTPEVTPPVKDPDPSSETPVEPLPGKDPAAPSEKPGDTSSDKDPDTSLEKPADPVEKPADPVEKPADPVEKPADPVEKPVDPVKPAEPEKPIDEVRGPFPQLTAEEAKLVTSATVVTQGQSSANAQTSAQTQAPQSGFHVSGEPAVPASHYQMAAQEVDVSVCAGEECGAVKLDASKPSE</sequence>
<dbReference type="PANTHER" id="PTHR12338">
    <property type="entry name" value="AUTOTRANSPORTER"/>
    <property type="match status" value="1"/>
</dbReference>
<evidence type="ECO:0000256" key="2">
    <source>
        <dbReference type="ARBA" id="ARBA00022525"/>
    </source>
</evidence>
<keyword evidence="2" id="KW-0964">Secreted</keyword>
<dbReference type="Pfam" id="PF05860">
    <property type="entry name" value="TPS"/>
    <property type="match status" value="1"/>
</dbReference>
<protein>
    <submittedName>
        <fullName evidence="6">Filamentous hemagglutinin N-terminal domain-containing protein</fullName>
    </submittedName>
</protein>
<dbReference type="EMBL" id="CP014060">
    <property type="protein sequence ID" value="AMG36749.1"/>
    <property type="molecule type" value="Genomic_DNA"/>
</dbReference>
<dbReference type="InterPro" id="IPR012334">
    <property type="entry name" value="Pectin_lyas_fold"/>
</dbReference>
<proteinExistence type="predicted"/>
<dbReference type="RefSeq" id="WP_061072194.1">
    <property type="nucleotide sequence ID" value="NZ_CP014060.2"/>
</dbReference>
<feature type="region of interest" description="Disordered" evidence="4">
    <location>
        <begin position="928"/>
        <end position="1317"/>
    </location>
</feature>
<dbReference type="Pfam" id="PF13018">
    <property type="entry name" value="ESPR"/>
    <property type="match status" value="1"/>
</dbReference>
<feature type="compositionally biased region" description="Low complexity" evidence="4">
    <location>
        <begin position="33"/>
        <end position="42"/>
    </location>
</feature>
<evidence type="ECO:0000313" key="7">
    <source>
        <dbReference type="Proteomes" id="UP000060602"/>
    </source>
</evidence>
<feature type="compositionally biased region" description="Basic and acidic residues" evidence="4">
    <location>
        <begin position="1253"/>
        <end position="1315"/>
    </location>
</feature>
<feature type="region of interest" description="Disordered" evidence="4">
    <location>
        <begin position="23"/>
        <end position="42"/>
    </location>
</feature>
<feature type="region of interest" description="Disordered" evidence="4">
    <location>
        <begin position="1338"/>
        <end position="1363"/>
    </location>
</feature>
<dbReference type="GO" id="GO:0005576">
    <property type="term" value="C:extracellular region"/>
    <property type="evidence" value="ECO:0007669"/>
    <property type="project" value="UniProtKB-SubCell"/>
</dbReference>
<dbReference type="InterPro" id="IPR008638">
    <property type="entry name" value="FhaB/CdiA-like_TPS"/>
</dbReference>
<dbReference type="SMART" id="SM00912">
    <property type="entry name" value="Haemagg_act"/>
    <property type="match status" value="1"/>
</dbReference>
<feature type="compositionally biased region" description="Basic and acidic residues" evidence="4">
    <location>
        <begin position="1013"/>
        <end position="1031"/>
    </location>
</feature>